<dbReference type="EMBL" id="KN835219">
    <property type="protein sequence ID" value="KIK43196.1"/>
    <property type="molecule type" value="Genomic_DNA"/>
</dbReference>
<proteinExistence type="predicted"/>
<reference evidence="3" key="2">
    <citation type="submission" date="2015-01" db="EMBL/GenBank/DDBJ databases">
        <title>Evolutionary Origins and Diversification of the Mycorrhizal Mutualists.</title>
        <authorList>
            <consortium name="DOE Joint Genome Institute"/>
            <consortium name="Mycorrhizal Genomics Consortium"/>
            <person name="Kohler A."/>
            <person name="Kuo A."/>
            <person name="Nagy L.G."/>
            <person name="Floudas D."/>
            <person name="Copeland A."/>
            <person name="Barry K.W."/>
            <person name="Cichocki N."/>
            <person name="Veneault-Fourrey C."/>
            <person name="LaButti K."/>
            <person name="Lindquist E.A."/>
            <person name="Lipzen A."/>
            <person name="Lundell T."/>
            <person name="Morin E."/>
            <person name="Murat C."/>
            <person name="Riley R."/>
            <person name="Ohm R."/>
            <person name="Sun H."/>
            <person name="Tunlid A."/>
            <person name="Henrissat B."/>
            <person name="Grigoriev I.V."/>
            <person name="Hibbett D.S."/>
            <person name="Martin F."/>
        </authorList>
    </citation>
    <scope>NUCLEOTIDE SEQUENCE [LARGE SCALE GENOMIC DNA]</scope>
    <source>
        <strain evidence="3">UH-Slu-Lm8-n1</strain>
    </source>
</reference>
<name>A0A0D0AMX5_9AGAM</name>
<evidence type="ECO:0000313" key="2">
    <source>
        <dbReference type="EMBL" id="KIK43196.1"/>
    </source>
</evidence>
<evidence type="ECO:0000256" key="1">
    <source>
        <dbReference type="SAM" id="MobiDB-lite"/>
    </source>
</evidence>
<feature type="compositionally biased region" description="Polar residues" evidence="1">
    <location>
        <begin position="1"/>
        <end position="18"/>
    </location>
</feature>
<evidence type="ECO:0000313" key="3">
    <source>
        <dbReference type="Proteomes" id="UP000054485"/>
    </source>
</evidence>
<dbReference type="Proteomes" id="UP000054485">
    <property type="component" value="Unassembled WGS sequence"/>
</dbReference>
<reference evidence="2 3" key="1">
    <citation type="submission" date="2014-04" db="EMBL/GenBank/DDBJ databases">
        <authorList>
            <consortium name="DOE Joint Genome Institute"/>
            <person name="Kuo A."/>
            <person name="Ruytinx J."/>
            <person name="Rineau F."/>
            <person name="Colpaert J."/>
            <person name="Kohler A."/>
            <person name="Nagy L.G."/>
            <person name="Floudas D."/>
            <person name="Copeland A."/>
            <person name="Barry K.W."/>
            <person name="Cichocki N."/>
            <person name="Veneault-Fourrey C."/>
            <person name="LaButti K."/>
            <person name="Lindquist E.A."/>
            <person name="Lipzen A."/>
            <person name="Lundell T."/>
            <person name="Morin E."/>
            <person name="Murat C."/>
            <person name="Sun H."/>
            <person name="Tunlid A."/>
            <person name="Henrissat B."/>
            <person name="Grigoriev I.V."/>
            <person name="Hibbett D.S."/>
            <person name="Martin F."/>
            <person name="Nordberg H.P."/>
            <person name="Cantor M.N."/>
            <person name="Hua S.X."/>
        </authorList>
    </citation>
    <scope>NUCLEOTIDE SEQUENCE [LARGE SCALE GENOMIC DNA]</scope>
    <source>
        <strain evidence="2 3">UH-Slu-Lm8-n1</strain>
    </source>
</reference>
<dbReference type="InParanoid" id="A0A0D0AMX5"/>
<dbReference type="HOGENOM" id="CLU_2591403_0_0_1"/>
<keyword evidence="3" id="KW-1185">Reference proteome</keyword>
<accession>A0A0D0AMX5</accession>
<organism evidence="2 3">
    <name type="scientific">Suillus luteus UH-Slu-Lm8-n1</name>
    <dbReference type="NCBI Taxonomy" id="930992"/>
    <lineage>
        <taxon>Eukaryota</taxon>
        <taxon>Fungi</taxon>
        <taxon>Dikarya</taxon>
        <taxon>Basidiomycota</taxon>
        <taxon>Agaricomycotina</taxon>
        <taxon>Agaricomycetes</taxon>
        <taxon>Agaricomycetidae</taxon>
        <taxon>Boletales</taxon>
        <taxon>Suillineae</taxon>
        <taxon>Suillaceae</taxon>
        <taxon>Suillus</taxon>
    </lineage>
</organism>
<sequence>MTHESNILMQSEDATNDNAPYLIHHSKKRYDTNSTRWQNRRTCTVRTDLEQKISALLPKSFTTPCHRMTHEQRYHSYLKW</sequence>
<protein>
    <submittedName>
        <fullName evidence="2">Uncharacterized protein</fullName>
    </submittedName>
</protein>
<gene>
    <name evidence="2" type="ORF">CY34DRAFT_804121</name>
</gene>
<feature type="region of interest" description="Disordered" evidence="1">
    <location>
        <begin position="1"/>
        <end position="20"/>
    </location>
</feature>
<dbReference type="AlphaFoldDB" id="A0A0D0AMX5"/>